<dbReference type="InParanoid" id="B9RFN3"/>
<keyword evidence="3" id="KW-1185">Reference proteome</keyword>
<dbReference type="InterPro" id="IPR036397">
    <property type="entry name" value="RNaseH_sf"/>
</dbReference>
<protein>
    <recommendedName>
        <fullName evidence="1">RNase H type-1 domain-containing protein</fullName>
    </recommendedName>
</protein>
<name>B9RFN3_RICCO</name>
<proteinExistence type="predicted"/>
<reference evidence="3" key="1">
    <citation type="journal article" date="2010" name="Nat. Biotechnol.">
        <title>Draft genome sequence of the oilseed species Ricinus communis.</title>
        <authorList>
            <person name="Chan A.P."/>
            <person name="Crabtree J."/>
            <person name="Zhao Q."/>
            <person name="Lorenzi H."/>
            <person name="Orvis J."/>
            <person name="Puiu D."/>
            <person name="Melake-Berhan A."/>
            <person name="Jones K.M."/>
            <person name="Redman J."/>
            <person name="Chen G."/>
            <person name="Cahoon E.B."/>
            <person name="Gedil M."/>
            <person name="Stanke M."/>
            <person name="Haas B.J."/>
            <person name="Wortman J.R."/>
            <person name="Fraser-Liggett C.M."/>
            <person name="Ravel J."/>
            <person name="Rabinowicz P.D."/>
        </authorList>
    </citation>
    <scope>NUCLEOTIDE SEQUENCE [LARGE SCALE GENOMIC DNA]</scope>
    <source>
        <strain evidence="3">cv. Hale</strain>
    </source>
</reference>
<dbReference type="Gene3D" id="3.30.420.10">
    <property type="entry name" value="Ribonuclease H-like superfamily/Ribonuclease H"/>
    <property type="match status" value="1"/>
</dbReference>
<dbReference type="GO" id="GO:0004523">
    <property type="term" value="F:RNA-DNA hybrid ribonuclease activity"/>
    <property type="evidence" value="ECO:0007669"/>
    <property type="project" value="InterPro"/>
</dbReference>
<dbReference type="SUPFAM" id="SSF53098">
    <property type="entry name" value="Ribonuclease H-like"/>
    <property type="match status" value="1"/>
</dbReference>
<sequence>MWMLPSMPEIARRVGIVVIDSIGRVVAGRNQTCFGTSALHGEARALLLGVELANMMKLEKVVFESDSKMVVDSVLQKQQLQWEIEPELQIGLRRVLLVMDGNLTGL</sequence>
<gene>
    <name evidence="2" type="ORF">RCOM_1436080</name>
</gene>
<evidence type="ECO:0000259" key="1">
    <source>
        <dbReference type="Pfam" id="PF13456"/>
    </source>
</evidence>
<evidence type="ECO:0000313" key="3">
    <source>
        <dbReference type="Proteomes" id="UP000008311"/>
    </source>
</evidence>
<dbReference type="PANTHER" id="PTHR47074:SF11">
    <property type="entry name" value="REVERSE TRANSCRIPTASE-LIKE PROTEIN"/>
    <property type="match status" value="1"/>
</dbReference>
<dbReference type="InterPro" id="IPR052929">
    <property type="entry name" value="RNase_H-like_EbsB-rel"/>
</dbReference>
<dbReference type="InterPro" id="IPR012337">
    <property type="entry name" value="RNaseH-like_sf"/>
</dbReference>
<dbReference type="Pfam" id="PF13456">
    <property type="entry name" value="RVT_3"/>
    <property type="match status" value="1"/>
</dbReference>
<dbReference type="PANTHER" id="PTHR47074">
    <property type="entry name" value="BNAC02G40300D PROTEIN"/>
    <property type="match status" value="1"/>
</dbReference>
<feature type="domain" description="RNase H type-1" evidence="1">
    <location>
        <begin position="13"/>
        <end position="81"/>
    </location>
</feature>
<dbReference type="InterPro" id="IPR002156">
    <property type="entry name" value="RNaseH_domain"/>
</dbReference>
<evidence type="ECO:0000313" key="2">
    <source>
        <dbReference type="EMBL" id="EEF50004.1"/>
    </source>
</evidence>
<organism evidence="2 3">
    <name type="scientific">Ricinus communis</name>
    <name type="common">Castor bean</name>
    <dbReference type="NCBI Taxonomy" id="3988"/>
    <lineage>
        <taxon>Eukaryota</taxon>
        <taxon>Viridiplantae</taxon>
        <taxon>Streptophyta</taxon>
        <taxon>Embryophyta</taxon>
        <taxon>Tracheophyta</taxon>
        <taxon>Spermatophyta</taxon>
        <taxon>Magnoliopsida</taxon>
        <taxon>eudicotyledons</taxon>
        <taxon>Gunneridae</taxon>
        <taxon>Pentapetalae</taxon>
        <taxon>rosids</taxon>
        <taxon>fabids</taxon>
        <taxon>Malpighiales</taxon>
        <taxon>Euphorbiaceae</taxon>
        <taxon>Acalyphoideae</taxon>
        <taxon>Acalypheae</taxon>
        <taxon>Ricinus</taxon>
    </lineage>
</organism>
<dbReference type="EMBL" id="EQ973777">
    <property type="protein sequence ID" value="EEF50004.1"/>
    <property type="molecule type" value="Genomic_DNA"/>
</dbReference>
<dbReference type="GO" id="GO:0003676">
    <property type="term" value="F:nucleic acid binding"/>
    <property type="evidence" value="ECO:0007669"/>
    <property type="project" value="InterPro"/>
</dbReference>
<dbReference type="Proteomes" id="UP000008311">
    <property type="component" value="Unassembled WGS sequence"/>
</dbReference>
<accession>B9RFN3</accession>
<dbReference type="AlphaFoldDB" id="B9RFN3"/>